<comment type="caution">
    <text evidence="1">The sequence shown here is derived from an EMBL/GenBank/DDBJ whole genome shotgun (WGS) entry which is preliminary data.</text>
</comment>
<protein>
    <recommendedName>
        <fullName evidence="3">Reverse transcriptase domain-containing protein</fullName>
    </recommendedName>
</protein>
<evidence type="ECO:0000313" key="1">
    <source>
        <dbReference type="EMBL" id="MBW0516238.1"/>
    </source>
</evidence>
<dbReference type="Gene3D" id="3.10.10.10">
    <property type="entry name" value="HIV Type 1 Reverse Transcriptase, subunit A, domain 1"/>
    <property type="match status" value="1"/>
</dbReference>
<dbReference type="SUPFAM" id="SSF56672">
    <property type="entry name" value="DNA/RNA polymerases"/>
    <property type="match status" value="1"/>
</dbReference>
<dbReference type="InterPro" id="IPR043502">
    <property type="entry name" value="DNA/RNA_pol_sf"/>
</dbReference>
<evidence type="ECO:0008006" key="3">
    <source>
        <dbReference type="Google" id="ProtNLM"/>
    </source>
</evidence>
<proteinExistence type="predicted"/>
<dbReference type="OrthoDB" id="2435678at2759"/>
<dbReference type="Gene3D" id="3.30.70.270">
    <property type="match status" value="1"/>
</dbReference>
<dbReference type="Proteomes" id="UP000765509">
    <property type="component" value="Unassembled WGS sequence"/>
</dbReference>
<name>A0A9Q3EC79_9BASI</name>
<dbReference type="InterPro" id="IPR043128">
    <property type="entry name" value="Rev_trsase/Diguanyl_cyclase"/>
</dbReference>
<gene>
    <name evidence="1" type="ORF">O181_055953</name>
</gene>
<organism evidence="1 2">
    <name type="scientific">Austropuccinia psidii MF-1</name>
    <dbReference type="NCBI Taxonomy" id="1389203"/>
    <lineage>
        <taxon>Eukaryota</taxon>
        <taxon>Fungi</taxon>
        <taxon>Dikarya</taxon>
        <taxon>Basidiomycota</taxon>
        <taxon>Pucciniomycotina</taxon>
        <taxon>Pucciniomycetes</taxon>
        <taxon>Pucciniales</taxon>
        <taxon>Sphaerophragmiaceae</taxon>
        <taxon>Austropuccinia</taxon>
    </lineage>
</organism>
<sequence>MDLGASKKVNHNEELSVPKPVIITWHNGKSMIVGDFRALNTYNIPESYPLPRIYETLTQLSQSRFITARDSVKAFHQNFLTDNSRKLRRIIVHYGIYEYLRIQIPLPTTK</sequence>
<reference evidence="1" key="1">
    <citation type="submission" date="2021-03" db="EMBL/GenBank/DDBJ databases">
        <title>Draft genome sequence of rust myrtle Austropuccinia psidii MF-1, a brazilian biotype.</title>
        <authorList>
            <person name="Quecine M.C."/>
            <person name="Pachon D.M.R."/>
            <person name="Bonatelli M.L."/>
            <person name="Correr F.H."/>
            <person name="Franceschini L.M."/>
            <person name="Leite T.F."/>
            <person name="Margarido G.R.A."/>
            <person name="Almeida C.A."/>
            <person name="Ferrarezi J.A."/>
            <person name="Labate C.A."/>
        </authorList>
    </citation>
    <scope>NUCLEOTIDE SEQUENCE</scope>
    <source>
        <strain evidence="1">MF-1</strain>
    </source>
</reference>
<evidence type="ECO:0000313" key="2">
    <source>
        <dbReference type="Proteomes" id="UP000765509"/>
    </source>
</evidence>
<dbReference type="AlphaFoldDB" id="A0A9Q3EC79"/>
<keyword evidence="2" id="KW-1185">Reference proteome</keyword>
<accession>A0A9Q3EC79</accession>
<dbReference type="EMBL" id="AVOT02025132">
    <property type="protein sequence ID" value="MBW0516238.1"/>
    <property type="molecule type" value="Genomic_DNA"/>
</dbReference>